<evidence type="ECO:0000259" key="6">
    <source>
        <dbReference type="Pfam" id="PF07980"/>
    </source>
</evidence>
<dbReference type="InterPro" id="IPR033985">
    <property type="entry name" value="SusD-like_N"/>
</dbReference>
<dbReference type="SUPFAM" id="SSF48452">
    <property type="entry name" value="TPR-like"/>
    <property type="match status" value="1"/>
</dbReference>
<sequence>MKKQHIILCAWLAIGGFMLNSCDDFLDVKSESSYNEEVIFTQEALTEDAVMSVYSWYGSTNSHRGRYMPYYGMNTDAEYFNKLNDVLDAETSLTTYSAEANNSKMVGGSDPNSYTCFYNAIEAANVCIEGIRKYGKPETNTLMAYFLGEVLTLRAHYYYDLIRAWGDVPARFETVKTSSIFLEKSDRDVIYKQIIADLKEAADMLPWPNETERTKTNERVNKAFALGLRARLILMASGYAQRPNSLDDTEGSSIRRSSDPELTSDNLLREAYNDLKSIISSKKCNLVSDYNQLWDNLCKDKISFSENGGENIFEIGYNDGRGRFLMHWGVCYTNDKTNPHYQRNGFQGGQSCPTPTLYYAYDESDLRRDINMVPYKWNNGGYTLERLDIANTQANPSFNFGRYDYNRMDRIVTSNDDGVNLPVLRYADVLLMAAELANELDELEPAKGYLKEVRNRAFAPADRARCVDDYLSAINDKAAMLKAIQDERLFEFPGECLRKQDLIRWNKLGETVKATAADIKALHNRTGKYADVPTVVYTRKIDDKGNIEVYGLNRGETATPSGDGWVKLDYDFISDVTRSDLQEHFYANDPDKRQFWPIFQSDLDASNGALINNYGY</sequence>
<dbReference type="Proteomes" id="UP000285159">
    <property type="component" value="Unassembled WGS sequence"/>
</dbReference>
<dbReference type="Gene3D" id="1.25.40.390">
    <property type="match status" value="1"/>
</dbReference>
<dbReference type="InterPro" id="IPR011990">
    <property type="entry name" value="TPR-like_helical_dom_sf"/>
</dbReference>
<keyword evidence="3" id="KW-0732">Signal</keyword>
<dbReference type="RefSeq" id="WP_118466925.1">
    <property type="nucleotide sequence ID" value="NZ_CABIZW010000003.1"/>
</dbReference>
<gene>
    <name evidence="8" type="ORF">DWX38_03150</name>
</gene>
<evidence type="ECO:0000256" key="2">
    <source>
        <dbReference type="ARBA" id="ARBA00006275"/>
    </source>
</evidence>
<evidence type="ECO:0000256" key="3">
    <source>
        <dbReference type="ARBA" id="ARBA00022729"/>
    </source>
</evidence>
<evidence type="ECO:0000313" key="9">
    <source>
        <dbReference type="Proteomes" id="UP000285159"/>
    </source>
</evidence>
<evidence type="ECO:0000313" key="8">
    <source>
        <dbReference type="EMBL" id="RGT34944.1"/>
    </source>
</evidence>
<name>A0A412N923_9BACE</name>
<dbReference type="AlphaFoldDB" id="A0A412N923"/>
<proteinExistence type="inferred from homology"/>
<dbReference type="Pfam" id="PF07980">
    <property type="entry name" value="SusD_RagB"/>
    <property type="match status" value="1"/>
</dbReference>
<evidence type="ECO:0000256" key="1">
    <source>
        <dbReference type="ARBA" id="ARBA00004442"/>
    </source>
</evidence>
<evidence type="ECO:0000256" key="5">
    <source>
        <dbReference type="ARBA" id="ARBA00023237"/>
    </source>
</evidence>
<accession>A0A412N923</accession>
<organism evidence="8 9">
    <name type="scientific">Bacteroides clarus</name>
    <dbReference type="NCBI Taxonomy" id="626929"/>
    <lineage>
        <taxon>Bacteria</taxon>
        <taxon>Pseudomonadati</taxon>
        <taxon>Bacteroidota</taxon>
        <taxon>Bacteroidia</taxon>
        <taxon>Bacteroidales</taxon>
        <taxon>Bacteroidaceae</taxon>
        <taxon>Bacteroides</taxon>
    </lineage>
</organism>
<evidence type="ECO:0000259" key="7">
    <source>
        <dbReference type="Pfam" id="PF14322"/>
    </source>
</evidence>
<feature type="domain" description="RagB/SusD" evidence="6">
    <location>
        <begin position="345"/>
        <end position="616"/>
    </location>
</feature>
<comment type="subcellular location">
    <subcellularLocation>
        <location evidence="1">Cell outer membrane</location>
    </subcellularLocation>
</comment>
<protein>
    <submittedName>
        <fullName evidence="8">RagB/SusD family nutrient uptake outer membrane protein</fullName>
    </submittedName>
</protein>
<comment type="similarity">
    <text evidence="2">Belongs to the SusD family.</text>
</comment>
<keyword evidence="4" id="KW-0472">Membrane</keyword>
<dbReference type="Pfam" id="PF14322">
    <property type="entry name" value="SusD-like_3"/>
    <property type="match status" value="1"/>
</dbReference>
<evidence type="ECO:0000256" key="4">
    <source>
        <dbReference type="ARBA" id="ARBA00023136"/>
    </source>
</evidence>
<keyword evidence="5" id="KW-0998">Cell outer membrane</keyword>
<reference evidence="8 9" key="1">
    <citation type="submission" date="2018-08" db="EMBL/GenBank/DDBJ databases">
        <title>A genome reference for cultivated species of the human gut microbiota.</title>
        <authorList>
            <person name="Zou Y."/>
            <person name="Xue W."/>
            <person name="Luo G."/>
        </authorList>
    </citation>
    <scope>NUCLEOTIDE SEQUENCE [LARGE SCALE GENOMIC DNA]</scope>
    <source>
        <strain evidence="8 9">AF19-1AC</strain>
    </source>
</reference>
<dbReference type="GO" id="GO:0009279">
    <property type="term" value="C:cell outer membrane"/>
    <property type="evidence" value="ECO:0007669"/>
    <property type="project" value="UniProtKB-SubCell"/>
</dbReference>
<dbReference type="InterPro" id="IPR012944">
    <property type="entry name" value="SusD_RagB_dom"/>
</dbReference>
<comment type="caution">
    <text evidence="8">The sequence shown here is derived from an EMBL/GenBank/DDBJ whole genome shotgun (WGS) entry which is preliminary data.</text>
</comment>
<feature type="domain" description="SusD-like N-terminal" evidence="7">
    <location>
        <begin position="24"/>
        <end position="234"/>
    </location>
</feature>
<dbReference type="EMBL" id="QRWP01000002">
    <property type="protein sequence ID" value="RGT34944.1"/>
    <property type="molecule type" value="Genomic_DNA"/>
</dbReference>